<dbReference type="Gene3D" id="3.30.420.280">
    <property type="match status" value="1"/>
</dbReference>
<dbReference type="RefSeq" id="WP_249301795.1">
    <property type="nucleotide sequence ID" value="NZ_JACRSP010000007.1"/>
</dbReference>
<dbReference type="EMBL" id="JACRSP010000007">
    <property type="protein sequence ID" value="MBC8537276.1"/>
    <property type="molecule type" value="Genomic_DNA"/>
</dbReference>
<reference evidence="1" key="1">
    <citation type="submission" date="2020-08" db="EMBL/GenBank/DDBJ databases">
        <title>Genome public.</title>
        <authorList>
            <person name="Liu C."/>
            <person name="Sun Q."/>
        </authorList>
    </citation>
    <scope>NUCLEOTIDE SEQUENCE</scope>
    <source>
        <strain evidence="1">BX7</strain>
    </source>
</reference>
<evidence type="ECO:0000313" key="2">
    <source>
        <dbReference type="Proteomes" id="UP000620366"/>
    </source>
</evidence>
<evidence type="ECO:0000313" key="1">
    <source>
        <dbReference type="EMBL" id="MBC8537276.1"/>
    </source>
</evidence>
<dbReference type="AlphaFoldDB" id="A0A926HW33"/>
<keyword evidence="2" id="KW-1185">Reference proteome</keyword>
<proteinExistence type="predicted"/>
<dbReference type="InterPro" id="IPR027417">
    <property type="entry name" value="P-loop_NTPase"/>
</dbReference>
<gene>
    <name evidence="1" type="ORF">H8695_11310</name>
</gene>
<evidence type="ECO:0008006" key="3">
    <source>
        <dbReference type="Google" id="ProtNLM"/>
    </source>
</evidence>
<dbReference type="Pfam" id="PF03237">
    <property type="entry name" value="Terminase_6N"/>
    <property type="match status" value="1"/>
</dbReference>
<protein>
    <recommendedName>
        <fullName evidence="3">Phage terminase large subunit N-terminal domain-containing protein</fullName>
    </recommendedName>
</protein>
<comment type="caution">
    <text evidence="1">The sequence shown here is derived from an EMBL/GenBank/DDBJ whole genome shotgun (WGS) entry which is preliminary data.</text>
</comment>
<organism evidence="1 2">
    <name type="scientific">Feifania hominis</name>
    <dbReference type="NCBI Taxonomy" id="2763660"/>
    <lineage>
        <taxon>Bacteria</taxon>
        <taxon>Bacillati</taxon>
        <taxon>Bacillota</taxon>
        <taxon>Clostridia</taxon>
        <taxon>Eubacteriales</taxon>
        <taxon>Feifaniaceae</taxon>
        <taxon>Feifania</taxon>
    </lineage>
</organism>
<name>A0A926HW33_9FIRM</name>
<dbReference type="Proteomes" id="UP000620366">
    <property type="component" value="Unassembled WGS sequence"/>
</dbReference>
<accession>A0A926HW33</accession>
<dbReference type="Gene3D" id="3.40.50.300">
    <property type="entry name" value="P-loop containing nucleotide triphosphate hydrolases"/>
    <property type="match status" value="1"/>
</dbReference>
<sequence length="442" mass="50654">MDIEITPRQAAFIRAEADEVLFGGAAGGGKSYGQLIDAFLFALKYAGSKQLMLRRTYPELEKSLIRVSYDLYPREVYSYNRSGHVGRFRNGSILDFGYCDSESDVYKYQSAEYDVIRFDELTHFTEQMYLYLISRVRGANDFPKHVKSSTNPGSVGHQWVKKRFISIGAPDVVHSFKGGTRMFIPSRVQDNRFLLEHDPEYIRRLENLSERDRKALLYGSWDITDGQYFSEWDEAVHVCEPFPIPEGWRRYVTMDYGLDMLAAYCIALDGQGRAYVYREHCESGLIVSQAARAVKELAADDEINTYFAPPDMWNRRQETGKSVAELFAEQGVYLAKANNDRVQGWYNVKEWLRPRLDVDGVKRAGLVVFRGCEHLIESMPALLVDPHNPNDVADEPHEYTHGPDAIRYFLAGRPRPAEAAVERDEDYVPYDDQVNGFLSYGL</sequence>